<evidence type="ECO:0000256" key="2">
    <source>
        <dbReference type="ARBA" id="ARBA00022679"/>
    </source>
</evidence>
<accession>T1FXA5</accession>
<dbReference type="GO" id="GO:0047349">
    <property type="term" value="F:D-ribitol-5-phosphate cytidylyltransferase activity"/>
    <property type="evidence" value="ECO:0000318"/>
    <property type="project" value="GO_Central"/>
</dbReference>
<dbReference type="InterPro" id="IPR018294">
    <property type="entry name" value="ISPD_synthase_CS"/>
</dbReference>
<dbReference type="EnsemblMetazoa" id="HelroT63060">
    <property type="protein sequence ID" value="HelroP63060"/>
    <property type="gene ID" value="HelroG63060"/>
</dbReference>
<dbReference type="Proteomes" id="UP000015101">
    <property type="component" value="Unassembled WGS sequence"/>
</dbReference>
<reference evidence="5" key="3">
    <citation type="submission" date="2015-06" db="UniProtKB">
        <authorList>
            <consortium name="EnsemblMetazoa"/>
        </authorList>
    </citation>
    <scope>IDENTIFICATION</scope>
</reference>
<dbReference type="eggNOG" id="ENOG502QUUE">
    <property type="taxonomic scope" value="Eukaryota"/>
</dbReference>
<dbReference type="PANTHER" id="PTHR43015">
    <property type="entry name" value="D-RIBITOL-5-PHOSPHATE CYTIDYLYLTRANSFERASE"/>
    <property type="match status" value="1"/>
</dbReference>
<gene>
    <name evidence="5" type="primary">20213453</name>
    <name evidence="4" type="ORF">HELRODRAFT_63060</name>
</gene>
<sequence>MSFEVGVIIPAAGSGLRMGNELNVAKQFAPVFGRPVVCYTISLRNKIPDVKNIILLVGEDSKSYAEKLLKPYNFDKVIISVGSTSRHRTIHEGIKILGRMYVKPEIVIVHDAVRPLIRVKDVEEIIIAAERMEAAGMVRPLVSTVLEINAYDKLDNMVRSLDRTMHRSSEMPQAFQYVVLKDAYDRCSQYDLNHGTECLELIKKYTTAKVHLVEGPEYLGKVFCCVVTLFNFL</sequence>
<dbReference type="EMBL" id="AMQM01000294">
    <property type="status" value="NOT_ANNOTATED_CDS"/>
    <property type="molecule type" value="Genomic_DNA"/>
</dbReference>
<dbReference type="InterPro" id="IPR034683">
    <property type="entry name" value="IspD/TarI"/>
</dbReference>
<evidence type="ECO:0008006" key="7">
    <source>
        <dbReference type="Google" id="ProtNLM"/>
    </source>
</evidence>
<comment type="similarity">
    <text evidence="1">Belongs to the IspD/TarI cytidylyltransferase family. IspD subfamily.</text>
</comment>
<dbReference type="Gene3D" id="3.90.550.10">
    <property type="entry name" value="Spore Coat Polysaccharide Biosynthesis Protein SpsA, Chain A"/>
    <property type="match status" value="1"/>
</dbReference>
<name>T1FXA5_HELRO</name>
<keyword evidence="3" id="KW-0548">Nucleotidyltransferase</keyword>
<evidence type="ECO:0000313" key="6">
    <source>
        <dbReference type="Proteomes" id="UP000015101"/>
    </source>
</evidence>
<dbReference type="OMA" id="TPMLIHA"/>
<evidence type="ECO:0000313" key="5">
    <source>
        <dbReference type="EnsemblMetazoa" id="HelroP63060"/>
    </source>
</evidence>
<dbReference type="HOGENOM" id="CLU_061281_2_0_1"/>
<dbReference type="AlphaFoldDB" id="T1FXA5"/>
<dbReference type="STRING" id="6412.T1FXA5"/>
<dbReference type="SUPFAM" id="SSF53448">
    <property type="entry name" value="Nucleotide-diphospho-sugar transferases"/>
    <property type="match status" value="1"/>
</dbReference>
<reference evidence="6" key="1">
    <citation type="submission" date="2012-12" db="EMBL/GenBank/DDBJ databases">
        <authorList>
            <person name="Hellsten U."/>
            <person name="Grimwood J."/>
            <person name="Chapman J.A."/>
            <person name="Shapiro H."/>
            <person name="Aerts A."/>
            <person name="Otillar R.P."/>
            <person name="Terry A.Y."/>
            <person name="Boore J.L."/>
            <person name="Simakov O."/>
            <person name="Marletaz F."/>
            <person name="Cho S.-J."/>
            <person name="Edsinger-Gonzales E."/>
            <person name="Havlak P."/>
            <person name="Kuo D.-H."/>
            <person name="Larsson T."/>
            <person name="Lv J."/>
            <person name="Arendt D."/>
            <person name="Savage R."/>
            <person name="Osoegawa K."/>
            <person name="de Jong P."/>
            <person name="Lindberg D.R."/>
            <person name="Seaver E.C."/>
            <person name="Weisblat D.A."/>
            <person name="Putnam N.H."/>
            <person name="Grigoriev I.V."/>
            <person name="Rokhsar D.S."/>
        </authorList>
    </citation>
    <scope>NUCLEOTIDE SEQUENCE</scope>
</reference>
<dbReference type="CTD" id="20213453"/>
<dbReference type="GeneID" id="20213453"/>
<dbReference type="InParanoid" id="T1FXA5"/>
<evidence type="ECO:0000256" key="1">
    <source>
        <dbReference type="ARBA" id="ARBA00009789"/>
    </source>
</evidence>
<dbReference type="RefSeq" id="XP_009009782.1">
    <property type="nucleotide sequence ID" value="XM_009011534.1"/>
</dbReference>
<dbReference type="InterPro" id="IPR029044">
    <property type="entry name" value="Nucleotide-diphossugar_trans"/>
</dbReference>
<dbReference type="EMBL" id="KB095811">
    <property type="protein sequence ID" value="ESO13062.1"/>
    <property type="molecule type" value="Genomic_DNA"/>
</dbReference>
<dbReference type="GO" id="GO:0035269">
    <property type="term" value="P:protein O-linked glycosylation via mannose"/>
    <property type="evidence" value="ECO:0000318"/>
    <property type="project" value="GO_Central"/>
</dbReference>
<dbReference type="PROSITE" id="PS01295">
    <property type="entry name" value="ISPD"/>
    <property type="match status" value="1"/>
</dbReference>
<protein>
    <recommendedName>
        <fullName evidence="7">2-C-methyl-D-erythritol 4-phosphate cytidylyltransferase</fullName>
    </recommendedName>
</protein>
<proteinExistence type="inferred from homology"/>
<evidence type="ECO:0000256" key="3">
    <source>
        <dbReference type="ARBA" id="ARBA00022695"/>
    </source>
</evidence>
<dbReference type="OrthoDB" id="414267at2759"/>
<reference evidence="4 6" key="2">
    <citation type="journal article" date="2013" name="Nature">
        <title>Insights into bilaterian evolution from three spiralian genomes.</title>
        <authorList>
            <person name="Simakov O."/>
            <person name="Marletaz F."/>
            <person name="Cho S.J."/>
            <person name="Edsinger-Gonzales E."/>
            <person name="Havlak P."/>
            <person name="Hellsten U."/>
            <person name="Kuo D.H."/>
            <person name="Larsson T."/>
            <person name="Lv J."/>
            <person name="Arendt D."/>
            <person name="Savage R."/>
            <person name="Osoegawa K."/>
            <person name="de Jong P."/>
            <person name="Grimwood J."/>
            <person name="Chapman J.A."/>
            <person name="Shapiro H."/>
            <person name="Aerts A."/>
            <person name="Otillar R.P."/>
            <person name="Terry A.Y."/>
            <person name="Boore J.L."/>
            <person name="Grigoriev I.V."/>
            <person name="Lindberg D.R."/>
            <person name="Seaver E.C."/>
            <person name="Weisblat D.A."/>
            <person name="Putnam N.H."/>
            <person name="Rokhsar D.S."/>
        </authorList>
    </citation>
    <scope>NUCLEOTIDE SEQUENCE</scope>
</reference>
<dbReference type="GO" id="GO:0005829">
    <property type="term" value="C:cytosol"/>
    <property type="evidence" value="ECO:0000318"/>
    <property type="project" value="GO_Central"/>
</dbReference>
<organism evidence="5 6">
    <name type="scientific">Helobdella robusta</name>
    <name type="common">Californian leech</name>
    <dbReference type="NCBI Taxonomy" id="6412"/>
    <lineage>
        <taxon>Eukaryota</taxon>
        <taxon>Metazoa</taxon>
        <taxon>Spiralia</taxon>
        <taxon>Lophotrochozoa</taxon>
        <taxon>Annelida</taxon>
        <taxon>Clitellata</taxon>
        <taxon>Hirudinea</taxon>
        <taxon>Rhynchobdellida</taxon>
        <taxon>Glossiphoniidae</taxon>
        <taxon>Helobdella</taxon>
    </lineage>
</organism>
<dbReference type="Pfam" id="PF01128">
    <property type="entry name" value="IspD"/>
    <property type="match status" value="1"/>
</dbReference>
<dbReference type="GO" id="GO:0008299">
    <property type="term" value="P:isoprenoid biosynthetic process"/>
    <property type="evidence" value="ECO:0007669"/>
    <property type="project" value="InterPro"/>
</dbReference>
<keyword evidence="6" id="KW-1185">Reference proteome</keyword>
<keyword evidence="2" id="KW-0808">Transferase</keyword>
<dbReference type="PANTHER" id="PTHR43015:SF1">
    <property type="entry name" value="D-RIBITOL-5-PHOSPHATE CYTIDYLYLTRANSFERASE"/>
    <property type="match status" value="1"/>
</dbReference>
<evidence type="ECO:0000313" key="4">
    <source>
        <dbReference type="EMBL" id="ESO13062.1"/>
    </source>
</evidence>
<dbReference type="KEGG" id="hro:HELRODRAFT_63060"/>